<dbReference type="Gene3D" id="1.10.10.10">
    <property type="entry name" value="Winged helix-like DNA-binding domain superfamily/Winged helix DNA-binding domain"/>
    <property type="match status" value="1"/>
</dbReference>
<dbReference type="InterPro" id="IPR039422">
    <property type="entry name" value="MarR/SlyA-like"/>
</dbReference>
<dbReference type="SMART" id="SM00347">
    <property type="entry name" value="HTH_MARR"/>
    <property type="match status" value="1"/>
</dbReference>
<sequence>MTHSGWHGPDSADPLAVTSAVVAASRLLVGIAVRSLAEVEGKVTLPQFRMLVVLSEQGPTNLVTMAGLLGVTSPTAMRMADRLVLAELVVREVSPHSRRESIMSLTSQGRRLVAKVMARRQAEVAAIVSRMTPEQRRAVIEALTVFNQAGEESVATPAHPLGWPEDHR</sequence>
<evidence type="ECO:0000259" key="4">
    <source>
        <dbReference type="PROSITE" id="PS50995"/>
    </source>
</evidence>
<dbReference type="SUPFAM" id="SSF46785">
    <property type="entry name" value="Winged helix' DNA-binding domain"/>
    <property type="match status" value="1"/>
</dbReference>
<keyword evidence="2 5" id="KW-0238">DNA-binding</keyword>
<dbReference type="GO" id="GO:0003677">
    <property type="term" value="F:DNA binding"/>
    <property type="evidence" value="ECO:0007669"/>
    <property type="project" value="UniProtKB-KW"/>
</dbReference>
<accession>A0A7X0TZA4</accession>
<keyword evidence="1" id="KW-0805">Transcription regulation</keyword>
<dbReference type="InterPro" id="IPR000835">
    <property type="entry name" value="HTH_MarR-typ"/>
</dbReference>
<dbReference type="RefSeq" id="WP_185103696.1">
    <property type="nucleotide sequence ID" value="NZ_BAAAXY010000292.1"/>
</dbReference>
<proteinExistence type="predicted"/>
<evidence type="ECO:0000256" key="2">
    <source>
        <dbReference type="ARBA" id="ARBA00023125"/>
    </source>
</evidence>
<dbReference type="PANTHER" id="PTHR33164:SF94">
    <property type="entry name" value="TRANSCRIPTIONAL REGULATORY PROTEIN-RELATED"/>
    <property type="match status" value="1"/>
</dbReference>
<feature type="domain" description="HTH marR-type" evidence="4">
    <location>
        <begin position="14"/>
        <end position="148"/>
    </location>
</feature>
<evidence type="ECO:0000313" key="6">
    <source>
        <dbReference type="Proteomes" id="UP000565579"/>
    </source>
</evidence>
<dbReference type="GO" id="GO:0006950">
    <property type="term" value="P:response to stress"/>
    <property type="evidence" value="ECO:0007669"/>
    <property type="project" value="TreeGrafter"/>
</dbReference>
<dbReference type="Proteomes" id="UP000565579">
    <property type="component" value="Unassembled WGS sequence"/>
</dbReference>
<dbReference type="InterPro" id="IPR036390">
    <property type="entry name" value="WH_DNA-bd_sf"/>
</dbReference>
<organism evidence="5 6">
    <name type="scientific">Nonomuraea rubra</name>
    <dbReference type="NCBI Taxonomy" id="46180"/>
    <lineage>
        <taxon>Bacteria</taxon>
        <taxon>Bacillati</taxon>
        <taxon>Actinomycetota</taxon>
        <taxon>Actinomycetes</taxon>
        <taxon>Streptosporangiales</taxon>
        <taxon>Streptosporangiaceae</taxon>
        <taxon>Nonomuraea</taxon>
    </lineage>
</organism>
<evidence type="ECO:0000313" key="5">
    <source>
        <dbReference type="EMBL" id="MBB6549283.1"/>
    </source>
</evidence>
<comment type="caution">
    <text evidence="5">The sequence shown here is derived from an EMBL/GenBank/DDBJ whole genome shotgun (WGS) entry which is preliminary data.</text>
</comment>
<dbReference type="InterPro" id="IPR023187">
    <property type="entry name" value="Tscrpt_reg_MarR-type_CS"/>
</dbReference>
<name>A0A7X0TZA4_9ACTN</name>
<dbReference type="EMBL" id="JACHMI010000001">
    <property type="protein sequence ID" value="MBB6549283.1"/>
    <property type="molecule type" value="Genomic_DNA"/>
</dbReference>
<keyword evidence="3" id="KW-0804">Transcription</keyword>
<dbReference type="GO" id="GO:0003700">
    <property type="term" value="F:DNA-binding transcription factor activity"/>
    <property type="evidence" value="ECO:0007669"/>
    <property type="project" value="InterPro"/>
</dbReference>
<dbReference type="PANTHER" id="PTHR33164">
    <property type="entry name" value="TRANSCRIPTIONAL REGULATOR, MARR FAMILY"/>
    <property type="match status" value="1"/>
</dbReference>
<dbReference type="InterPro" id="IPR036388">
    <property type="entry name" value="WH-like_DNA-bd_sf"/>
</dbReference>
<dbReference type="Pfam" id="PF01047">
    <property type="entry name" value="MarR"/>
    <property type="match status" value="1"/>
</dbReference>
<reference evidence="5 6" key="1">
    <citation type="submission" date="2020-08" db="EMBL/GenBank/DDBJ databases">
        <title>Sequencing the genomes of 1000 actinobacteria strains.</title>
        <authorList>
            <person name="Klenk H.-P."/>
        </authorList>
    </citation>
    <scope>NUCLEOTIDE SEQUENCE [LARGE SCALE GENOMIC DNA]</scope>
    <source>
        <strain evidence="5 6">DSM 43768</strain>
    </source>
</reference>
<evidence type="ECO:0000256" key="3">
    <source>
        <dbReference type="ARBA" id="ARBA00023163"/>
    </source>
</evidence>
<evidence type="ECO:0000256" key="1">
    <source>
        <dbReference type="ARBA" id="ARBA00023015"/>
    </source>
</evidence>
<dbReference type="PROSITE" id="PS50995">
    <property type="entry name" value="HTH_MARR_2"/>
    <property type="match status" value="1"/>
</dbReference>
<protein>
    <submittedName>
        <fullName evidence="5">DNA-binding MarR family transcriptional regulator</fullName>
    </submittedName>
</protein>
<keyword evidence="6" id="KW-1185">Reference proteome</keyword>
<gene>
    <name evidence="5" type="ORF">HD593_004078</name>
</gene>
<dbReference type="PROSITE" id="PS01117">
    <property type="entry name" value="HTH_MARR_1"/>
    <property type="match status" value="1"/>
</dbReference>
<dbReference type="AlphaFoldDB" id="A0A7X0TZA4"/>